<protein>
    <recommendedName>
        <fullName evidence="2">DUF6532 domain-containing protein</fullName>
    </recommendedName>
</protein>
<dbReference type="GeneID" id="18812462"/>
<dbReference type="OrthoDB" id="3031173at2759"/>
<dbReference type="KEGG" id="sla:SERLADRAFT_404745"/>
<name>F8NEP7_SERL9</name>
<feature type="region of interest" description="Disordered" evidence="1">
    <location>
        <begin position="223"/>
        <end position="246"/>
    </location>
</feature>
<proteinExistence type="predicted"/>
<evidence type="ECO:0000259" key="2">
    <source>
        <dbReference type="Pfam" id="PF20149"/>
    </source>
</evidence>
<evidence type="ECO:0000313" key="3">
    <source>
        <dbReference type="EMBL" id="EGO30681.1"/>
    </source>
</evidence>
<organism>
    <name type="scientific">Serpula lacrymans var. lacrymans (strain S7.9)</name>
    <name type="common">Dry rot fungus</name>
    <dbReference type="NCBI Taxonomy" id="578457"/>
    <lineage>
        <taxon>Eukaryota</taxon>
        <taxon>Fungi</taxon>
        <taxon>Dikarya</taxon>
        <taxon>Basidiomycota</taxon>
        <taxon>Agaricomycotina</taxon>
        <taxon>Agaricomycetes</taxon>
        <taxon>Agaricomycetidae</taxon>
        <taxon>Boletales</taxon>
        <taxon>Coniophorineae</taxon>
        <taxon>Serpulaceae</taxon>
        <taxon>Serpula</taxon>
    </lineage>
</organism>
<reference evidence="3" key="1">
    <citation type="submission" date="2011-04" db="EMBL/GenBank/DDBJ databases">
        <title>Evolution of plant cell wall degrading machinery underlies the functional diversity of forest fungi.</title>
        <authorList>
            <consortium name="US DOE Joint Genome Institute (JGI-PGF)"/>
            <person name="Eastwood D.C."/>
            <person name="Floudas D."/>
            <person name="Binder M."/>
            <person name="Majcherczyk A."/>
            <person name="Schneider P."/>
            <person name="Aerts A."/>
            <person name="Asiegbu F.O."/>
            <person name="Baker S.E."/>
            <person name="Barry K."/>
            <person name="Bendiksby M."/>
            <person name="Blumentritt M."/>
            <person name="Coutinho P.M."/>
            <person name="Cullen D."/>
            <person name="Cullen D."/>
            <person name="Gathman A."/>
            <person name="Goodell B."/>
            <person name="Henrissat B."/>
            <person name="Ihrmark K."/>
            <person name="Kauserud H."/>
            <person name="Kohler A."/>
            <person name="LaButti K."/>
            <person name="Lapidus A."/>
            <person name="Lavin J.L."/>
            <person name="Lee Y.-H."/>
            <person name="Lindquist E."/>
            <person name="Lilly W."/>
            <person name="Lucas S."/>
            <person name="Morin E."/>
            <person name="Murat C."/>
            <person name="Oguiza J.A."/>
            <person name="Park J."/>
            <person name="Pisabarro A.G."/>
            <person name="Riley R."/>
            <person name="Rosling A."/>
            <person name="Salamov A."/>
            <person name="Schmidt O."/>
            <person name="Schmutz J."/>
            <person name="Skrede I."/>
            <person name="Stenlid J."/>
            <person name="Wiebenga A."/>
            <person name="Xie X."/>
            <person name="Kues U."/>
            <person name="Hibbett D.S."/>
            <person name="Hoffmeister D."/>
            <person name="Hogberg N."/>
            <person name="Martin F."/>
            <person name="Grigoriev I.V."/>
            <person name="Watkinson S.C."/>
        </authorList>
    </citation>
    <scope>NUCLEOTIDE SEQUENCE</scope>
    <source>
        <strain evidence="3">S7.9</strain>
    </source>
</reference>
<gene>
    <name evidence="3" type="ORF">SERLADRAFT_404745</name>
</gene>
<evidence type="ECO:0000256" key="1">
    <source>
        <dbReference type="SAM" id="MobiDB-lite"/>
    </source>
</evidence>
<dbReference type="AlphaFoldDB" id="F8NEP7"/>
<accession>F8NEP7</accession>
<dbReference type="HOGENOM" id="CLU_604325_0_0_1"/>
<sequence length="453" mass="51040">MRKILVAKSQSLRSQQDSAVEGEGFTFEALHFSWYNRHCTKGNDAPNDIPPLMMKRKYASRTNYLQLIPYTSKEIQDHADIDQRLKTVFADLFEWINEILATYLPAEYLVLRQHAELLPGNNASAVCPFLGLVVNINVSTKAHRDAKDQLFCLVIPLDVYQLFDPEFVTNCTSDKIWTEQNSGDQLMKKLQASGKDANADRLAVSSLHTDIQITASPAESVRLVNNKRKRNSNSSPSLTPSRDSKAVITSFSPTSSRLAKAGHSQMCVILSTVKGFPDLENARNEQKKSRLIDYVWTAAAQLRGEVKQKARILILSEYTLKNKLPEEVHTIMEWLLSNGKGVFTFGGLDVSQKPFGHCIIKLLVQVQWFHKKGEGVLYPSDFKDSPLPLIALAVTAVENCLHELAKGLQAQNNTHKHYTTHSQQRHPQYPNAQEDNYWEDEVDYAVLVDSASL</sequence>
<dbReference type="RefSeq" id="XP_007312565.1">
    <property type="nucleotide sequence ID" value="XM_007312503.1"/>
</dbReference>
<feature type="domain" description="DUF6532" evidence="2">
    <location>
        <begin position="286"/>
        <end position="412"/>
    </location>
</feature>
<dbReference type="InterPro" id="IPR045341">
    <property type="entry name" value="DUF6532"/>
</dbReference>
<dbReference type="EMBL" id="GL945428">
    <property type="protein sequence ID" value="EGO30681.1"/>
    <property type="molecule type" value="Genomic_DNA"/>
</dbReference>
<dbReference type="Pfam" id="PF20149">
    <property type="entry name" value="DUF6532"/>
    <property type="match status" value="1"/>
</dbReference>
<dbReference type="Proteomes" id="UP000008064">
    <property type="component" value="Unassembled WGS sequence"/>
</dbReference>